<accession>H8GI85</accession>
<dbReference type="STRING" id="686340.Metal_2511"/>
<dbReference type="Pfam" id="PF11848">
    <property type="entry name" value="DUF3368"/>
    <property type="match status" value="1"/>
</dbReference>
<reference evidence="1 2" key="1">
    <citation type="journal article" date="2013" name="Genome Announc.">
        <title>Genome Sequence of the Obligate Gammaproteobacterial Methanotroph Methylomicrobium album Strain BG8.</title>
        <authorList>
            <person name="Kits K.D."/>
            <person name="Kalyuzhnaya M.G."/>
            <person name="Klotz M.G."/>
            <person name="Jetten M.S."/>
            <person name="Op den Camp H.J."/>
            <person name="Vuilleumier S."/>
            <person name="Bringel F."/>
            <person name="Dispirito A.A."/>
            <person name="Murrell J.C."/>
            <person name="Bruce D."/>
            <person name="Cheng J.F."/>
            <person name="Copeland A."/>
            <person name="Goodwin L."/>
            <person name="Hauser L."/>
            <person name="Lajus A."/>
            <person name="Land M.L."/>
            <person name="Lapidus A."/>
            <person name="Lucas S."/>
            <person name="Medigue C."/>
            <person name="Pitluck S."/>
            <person name="Woyke T."/>
            <person name="Zeytun A."/>
            <person name="Stein L.Y."/>
        </authorList>
    </citation>
    <scope>NUCLEOTIDE SEQUENCE [LARGE SCALE GENOMIC DNA]</scope>
    <source>
        <strain evidence="1 2">BG8</strain>
    </source>
</reference>
<name>H8GI85_METAL</name>
<dbReference type="RefSeq" id="WP_005372753.1">
    <property type="nucleotide sequence ID" value="NZ_CM001475.1"/>
</dbReference>
<proteinExistence type="predicted"/>
<keyword evidence="2" id="KW-1185">Reference proteome</keyword>
<dbReference type="AlphaFoldDB" id="H8GI85"/>
<dbReference type="HOGENOM" id="CLU_115769_0_2_6"/>
<dbReference type="PANTHER" id="PTHR39550">
    <property type="entry name" value="SLL0658 PROTEIN"/>
    <property type="match status" value="1"/>
</dbReference>
<dbReference type="EMBL" id="CM001475">
    <property type="protein sequence ID" value="EIC30229.1"/>
    <property type="molecule type" value="Genomic_DNA"/>
</dbReference>
<dbReference type="eggNOG" id="COG2405">
    <property type="taxonomic scope" value="Bacteria"/>
</dbReference>
<dbReference type="Proteomes" id="UP000005090">
    <property type="component" value="Chromosome"/>
</dbReference>
<dbReference type="PANTHER" id="PTHR39550:SF1">
    <property type="entry name" value="SLL0658 PROTEIN"/>
    <property type="match status" value="1"/>
</dbReference>
<sequence>MKIVLNTSPIIFLGKIESLGLLQDCVDDIFAPKAVIDELCDYTLPYFIKVRPLSDIGAAYVQGALGQLHQGELEAMVLAKELSADFVVLDDLLARRKAQRLALNVIGTLGLLLLFEKRSLLSADQVWQKINLLIQQHGFYVSSNILNQIQIKILGDRTEES</sequence>
<dbReference type="InterPro" id="IPR021799">
    <property type="entry name" value="PIN-like_prokaryotic"/>
</dbReference>
<evidence type="ECO:0000313" key="2">
    <source>
        <dbReference type="Proteomes" id="UP000005090"/>
    </source>
</evidence>
<gene>
    <name evidence="1" type="ORF">Metal_2511</name>
</gene>
<protein>
    <submittedName>
        <fullName evidence="1">Putative nucleic acid-binding protein</fullName>
    </submittedName>
</protein>
<organism evidence="1 2">
    <name type="scientific">Methylomicrobium album BG8</name>
    <dbReference type="NCBI Taxonomy" id="686340"/>
    <lineage>
        <taxon>Bacteria</taxon>
        <taxon>Pseudomonadati</taxon>
        <taxon>Pseudomonadota</taxon>
        <taxon>Gammaproteobacteria</taxon>
        <taxon>Methylococcales</taxon>
        <taxon>Methylococcaceae</taxon>
        <taxon>Methylomicrobium</taxon>
    </lineage>
</organism>
<evidence type="ECO:0000313" key="1">
    <source>
        <dbReference type="EMBL" id="EIC30229.1"/>
    </source>
</evidence>